<gene>
    <name evidence="8" type="ORF">AVDCRST_MAG82-550</name>
</gene>
<evidence type="ECO:0000256" key="3">
    <source>
        <dbReference type="ARBA" id="ARBA00022989"/>
    </source>
</evidence>
<keyword evidence="2 6" id="KW-0812">Transmembrane</keyword>
<feature type="transmembrane region" description="Helical" evidence="6">
    <location>
        <begin position="162"/>
        <end position="185"/>
    </location>
</feature>
<comment type="subcellular location">
    <subcellularLocation>
        <location evidence="1">Membrane</location>
        <topology evidence="1">Multi-pass membrane protein</topology>
    </subcellularLocation>
</comment>
<evidence type="ECO:0000256" key="1">
    <source>
        <dbReference type="ARBA" id="ARBA00004141"/>
    </source>
</evidence>
<feature type="domain" description="Yip1" evidence="7">
    <location>
        <begin position="56"/>
        <end position="213"/>
    </location>
</feature>
<accession>A0A6J4P631</accession>
<evidence type="ECO:0000256" key="6">
    <source>
        <dbReference type="SAM" id="Phobius"/>
    </source>
</evidence>
<proteinExistence type="predicted"/>
<keyword evidence="3 6" id="KW-1133">Transmembrane helix</keyword>
<evidence type="ECO:0000256" key="2">
    <source>
        <dbReference type="ARBA" id="ARBA00022692"/>
    </source>
</evidence>
<keyword evidence="4 6" id="KW-0472">Membrane</keyword>
<feature type="region of interest" description="Disordered" evidence="5">
    <location>
        <begin position="1"/>
        <end position="37"/>
    </location>
</feature>
<sequence length="228" mass="23264">MREEIRVDFNTGSGGSSGGSSGGPGGPPPRVSGGPSGGEFSLGDPVQSFVAAVRSVVTGPVGFFSSIRREGDLVNPLIFAIICYEVAAILGGLLGLVGLGLGQTQGFGSFLISIILAPIFAAIGLFIGAGILHLLVMLIVGSRNSGFVGTFRVSAYSSVTSLVSWIPFVGWVASLYGIYLAIVGIREVHGTTTGKAALVVLIPAVVVFVLIVILIFAVGALFYFGTGQ</sequence>
<feature type="compositionally biased region" description="Gly residues" evidence="5">
    <location>
        <begin position="12"/>
        <end position="24"/>
    </location>
</feature>
<feature type="transmembrane region" description="Helical" evidence="6">
    <location>
        <begin position="111"/>
        <end position="142"/>
    </location>
</feature>
<dbReference type="InterPro" id="IPR006977">
    <property type="entry name" value="Yip1_dom"/>
</dbReference>
<feature type="transmembrane region" description="Helical" evidence="6">
    <location>
        <begin position="77"/>
        <end position="99"/>
    </location>
</feature>
<dbReference type="AlphaFoldDB" id="A0A6J4P631"/>
<name>A0A6J4P631_9ACTN</name>
<evidence type="ECO:0000259" key="7">
    <source>
        <dbReference type="Pfam" id="PF04893"/>
    </source>
</evidence>
<dbReference type="Pfam" id="PF04893">
    <property type="entry name" value="Yip1"/>
    <property type="match status" value="1"/>
</dbReference>
<feature type="transmembrane region" description="Helical" evidence="6">
    <location>
        <begin position="197"/>
        <end position="224"/>
    </location>
</feature>
<organism evidence="8">
    <name type="scientific">uncultured Rubrobacteraceae bacterium</name>
    <dbReference type="NCBI Taxonomy" id="349277"/>
    <lineage>
        <taxon>Bacteria</taxon>
        <taxon>Bacillati</taxon>
        <taxon>Actinomycetota</taxon>
        <taxon>Rubrobacteria</taxon>
        <taxon>Rubrobacterales</taxon>
        <taxon>Rubrobacteraceae</taxon>
        <taxon>environmental samples</taxon>
    </lineage>
</organism>
<evidence type="ECO:0000256" key="5">
    <source>
        <dbReference type="SAM" id="MobiDB-lite"/>
    </source>
</evidence>
<evidence type="ECO:0000313" key="8">
    <source>
        <dbReference type="EMBL" id="CAA9407185.1"/>
    </source>
</evidence>
<dbReference type="EMBL" id="CADCVA010000074">
    <property type="protein sequence ID" value="CAA9407185.1"/>
    <property type="molecule type" value="Genomic_DNA"/>
</dbReference>
<protein>
    <recommendedName>
        <fullName evidence="7">Yip1 domain-containing protein</fullName>
    </recommendedName>
</protein>
<reference evidence="8" key="1">
    <citation type="submission" date="2020-02" db="EMBL/GenBank/DDBJ databases">
        <authorList>
            <person name="Meier V. D."/>
        </authorList>
    </citation>
    <scope>NUCLEOTIDE SEQUENCE</scope>
    <source>
        <strain evidence="8">AVDCRST_MAG82</strain>
    </source>
</reference>
<dbReference type="GO" id="GO:0016020">
    <property type="term" value="C:membrane"/>
    <property type="evidence" value="ECO:0007669"/>
    <property type="project" value="UniProtKB-SubCell"/>
</dbReference>
<evidence type="ECO:0000256" key="4">
    <source>
        <dbReference type="ARBA" id="ARBA00023136"/>
    </source>
</evidence>